<keyword evidence="1" id="KW-1133">Transmembrane helix</keyword>
<keyword evidence="3" id="KW-1185">Reference proteome</keyword>
<evidence type="ECO:0000313" key="2">
    <source>
        <dbReference type="EMBL" id="CAK8162359.1"/>
    </source>
</evidence>
<feature type="transmembrane region" description="Helical" evidence="1">
    <location>
        <begin position="84"/>
        <end position="109"/>
    </location>
</feature>
<reference evidence="2 3" key="1">
    <citation type="submission" date="2024-01" db="EMBL/GenBank/DDBJ databases">
        <authorList>
            <person name="Kunselman E."/>
        </authorList>
    </citation>
    <scope>NUCLEOTIDE SEQUENCE [LARGE SCALE GENOMIC DNA]</scope>
    <source>
        <strain evidence="2">2 abalone samples</strain>
    </source>
</reference>
<dbReference type="Proteomes" id="UP001314181">
    <property type="component" value="Unassembled WGS sequence"/>
</dbReference>
<comment type="caution">
    <text evidence="2">The sequence shown here is derived from an EMBL/GenBank/DDBJ whole genome shotgun (WGS) entry which is preliminary data.</text>
</comment>
<protein>
    <submittedName>
        <fullName evidence="2">Uncharacterized protein</fullName>
    </submittedName>
</protein>
<name>A0ABP0ERM7_9RICK</name>
<keyword evidence="1" id="KW-0812">Transmembrane</keyword>
<organism evidence="2 3">
    <name type="scientific">Candidatus Xenohaliotis californiensis</name>
    <dbReference type="NCBI Taxonomy" id="84677"/>
    <lineage>
        <taxon>Bacteria</taxon>
        <taxon>Pseudomonadati</taxon>
        <taxon>Pseudomonadota</taxon>
        <taxon>Alphaproteobacteria</taxon>
        <taxon>Rickettsiales</taxon>
        <taxon>Anaplasmataceae</taxon>
        <taxon>Candidatus Xenohaliotis</taxon>
    </lineage>
</organism>
<sequence length="117" mass="13490">MLVKVNNCFNDIIPKTTVVIVMVVANSIYIIIPIMDTTTVNSVAKVIIVASISPTIDFIVSEIKQTFIKNIFNFLYITNIFHRIQYFFIIFIKQSLLLLVFVLCSYHLMAHFAHCWS</sequence>
<keyword evidence="1" id="KW-0472">Membrane</keyword>
<accession>A0ABP0ERM7</accession>
<gene>
    <name evidence="2" type="ORF">CAXC1_120041</name>
</gene>
<feature type="transmembrane region" description="Helical" evidence="1">
    <location>
        <begin position="12"/>
        <end position="32"/>
    </location>
</feature>
<proteinExistence type="predicted"/>
<evidence type="ECO:0000256" key="1">
    <source>
        <dbReference type="SAM" id="Phobius"/>
    </source>
</evidence>
<dbReference type="EMBL" id="CAWVOK010000003">
    <property type="protein sequence ID" value="CAK8162359.1"/>
    <property type="molecule type" value="Genomic_DNA"/>
</dbReference>
<evidence type="ECO:0000313" key="3">
    <source>
        <dbReference type="Proteomes" id="UP001314181"/>
    </source>
</evidence>